<protein>
    <recommendedName>
        <fullName evidence="2">MPN domain-containing protein</fullName>
    </recommendedName>
</protein>
<dbReference type="Pfam" id="PF03665">
    <property type="entry name" value="UPF0172"/>
    <property type="match status" value="1"/>
</dbReference>
<proteinExistence type="predicted"/>
<reference evidence="1" key="1">
    <citation type="journal article" date="2013" name="Nature">
        <title>Draft genome of the wheat A-genome progenitor Triticum urartu.</title>
        <authorList>
            <person name="Ling H.Q."/>
            <person name="Zhao S."/>
            <person name="Liu D."/>
            <person name="Wang J."/>
            <person name="Sun H."/>
            <person name="Zhang C."/>
            <person name="Fan H."/>
            <person name="Li D."/>
            <person name="Dong L."/>
            <person name="Tao Y."/>
            <person name="Gao C."/>
            <person name="Wu H."/>
            <person name="Li Y."/>
            <person name="Cui Y."/>
            <person name="Guo X."/>
            <person name="Zheng S."/>
            <person name="Wang B."/>
            <person name="Yu K."/>
            <person name="Liang Q."/>
            <person name="Yang W."/>
            <person name="Lou X."/>
            <person name="Chen J."/>
            <person name="Feng M."/>
            <person name="Jian J."/>
            <person name="Zhang X."/>
            <person name="Luo G."/>
            <person name="Jiang Y."/>
            <person name="Liu J."/>
            <person name="Wang Z."/>
            <person name="Sha Y."/>
            <person name="Zhang B."/>
            <person name="Wu H."/>
            <person name="Tang D."/>
            <person name="Shen Q."/>
            <person name="Xue P."/>
            <person name="Zou S."/>
            <person name="Wang X."/>
            <person name="Liu X."/>
            <person name="Wang F."/>
            <person name="Yang Y."/>
            <person name="An X."/>
            <person name="Dong Z."/>
            <person name="Zhang K."/>
            <person name="Zhang X."/>
            <person name="Luo M.C."/>
            <person name="Dvorak J."/>
            <person name="Tong Y."/>
            <person name="Wang J."/>
            <person name="Yang H."/>
            <person name="Li Z."/>
            <person name="Wang D."/>
            <person name="Zhang A."/>
            <person name="Wang J."/>
        </authorList>
    </citation>
    <scope>NUCLEOTIDE SEQUENCE</scope>
</reference>
<name>M8A8C9_TRIUA</name>
<gene>
    <name evidence="1" type="ORF">TRIUR3_20455</name>
</gene>
<evidence type="ECO:0000313" key="1">
    <source>
        <dbReference type="EMBL" id="EMS60910.1"/>
    </source>
</evidence>
<dbReference type="AlphaFoldDB" id="M8A8C9"/>
<dbReference type="EMBL" id="KD103558">
    <property type="protein sequence ID" value="EMS60910.1"/>
    <property type="molecule type" value="Genomic_DNA"/>
</dbReference>
<dbReference type="STRING" id="4572.M8A8C9"/>
<dbReference type="PANTHER" id="PTHR12941:SF10">
    <property type="entry name" value="ER MEMBRANE PROTEIN COMPLEX SUBUNIT 8_9 HOMOLOG"/>
    <property type="match status" value="1"/>
</dbReference>
<dbReference type="GO" id="GO:0072546">
    <property type="term" value="C:EMC complex"/>
    <property type="evidence" value="ECO:0007669"/>
    <property type="project" value="InterPro"/>
</dbReference>
<accession>M8A8C9</accession>
<dbReference type="OMA" id="AFIMEEH"/>
<sequence>MGAVGKLALTLVEDHFQAQGLAVVGYYHANARRDDADLPAVAKRVGDHIFRYFPRAAVLLLDNVKLEEVVKGNSRDAVVQEPDATVDDDPYYTEGAYYYVQAADDQE</sequence>
<evidence type="ECO:0008006" key="2">
    <source>
        <dbReference type="Google" id="ProtNLM"/>
    </source>
</evidence>
<dbReference type="InterPro" id="IPR005366">
    <property type="entry name" value="EMC8/9"/>
</dbReference>
<dbReference type="PANTHER" id="PTHR12941">
    <property type="entry name" value="ER MEMBRANE PROTEIN COMPLEX"/>
    <property type="match status" value="1"/>
</dbReference>
<dbReference type="eggNOG" id="KOG3289">
    <property type="taxonomic scope" value="Eukaryota"/>
</dbReference>
<organism evidence="1">
    <name type="scientific">Triticum urartu</name>
    <name type="common">Red wild einkorn</name>
    <name type="synonym">Crithodium urartu</name>
    <dbReference type="NCBI Taxonomy" id="4572"/>
    <lineage>
        <taxon>Eukaryota</taxon>
        <taxon>Viridiplantae</taxon>
        <taxon>Streptophyta</taxon>
        <taxon>Embryophyta</taxon>
        <taxon>Tracheophyta</taxon>
        <taxon>Spermatophyta</taxon>
        <taxon>Magnoliopsida</taxon>
        <taxon>Liliopsida</taxon>
        <taxon>Poales</taxon>
        <taxon>Poaceae</taxon>
        <taxon>BOP clade</taxon>
        <taxon>Pooideae</taxon>
        <taxon>Triticodae</taxon>
        <taxon>Triticeae</taxon>
        <taxon>Triticinae</taxon>
        <taxon>Triticum</taxon>
    </lineage>
</organism>